<organism evidence="1 2">
    <name type="scientific">Brevibacillus ruminantium</name>
    <dbReference type="NCBI Taxonomy" id="2950604"/>
    <lineage>
        <taxon>Bacteria</taxon>
        <taxon>Bacillati</taxon>
        <taxon>Bacillota</taxon>
        <taxon>Bacilli</taxon>
        <taxon>Bacillales</taxon>
        <taxon>Paenibacillaceae</taxon>
        <taxon>Brevibacillus</taxon>
    </lineage>
</organism>
<accession>A0ABY4W8R8</accession>
<dbReference type="Proteomes" id="UP001056500">
    <property type="component" value="Chromosome"/>
</dbReference>
<dbReference type="PANTHER" id="PTHR43434:SF1">
    <property type="entry name" value="PHOSPHOGLYCOLATE PHOSPHATASE"/>
    <property type="match status" value="1"/>
</dbReference>
<reference evidence="1" key="1">
    <citation type="submission" date="2022-06" db="EMBL/GenBank/DDBJ databases">
        <title>Genome sequencing of Brevibacillus sp. BB3-R1.</title>
        <authorList>
            <person name="Heo J."/>
            <person name="Lee D."/>
            <person name="Won M."/>
            <person name="Han B.-H."/>
            <person name="Hong S.-B."/>
            <person name="Kwon S.-W."/>
        </authorList>
    </citation>
    <scope>NUCLEOTIDE SEQUENCE</scope>
    <source>
        <strain evidence="1">BB3-R1</strain>
    </source>
</reference>
<evidence type="ECO:0000313" key="2">
    <source>
        <dbReference type="Proteomes" id="UP001056500"/>
    </source>
</evidence>
<dbReference type="SFLD" id="SFLDG01129">
    <property type="entry name" value="C1.5:_HAD__Beta-PGM__Phosphata"/>
    <property type="match status" value="1"/>
</dbReference>
<dbReference type="InterPro" id="IPR036412">
    <property type="entry name" value="HAD-like_sf"/>
</dbReference>
<dbReference type="SFLD" id="SFLDS00003">
    <property type="entry name" value="Haloacid_Dehalogenase"/>
    <property type="match status" value="1"/>
</dbReference>
<sequence>MIKTILFDVDGVMLSEERYFDASALTVWELLHSPLYLGLDSDVFTPSPKEAEIRRVRELVFANDEVLNFIKSRGINSNWDMVYLAVSYQIIRLCGRLKADLGQQVTDLLTGQINRAAIARLAEWAKTYAPDFTIEYAKFTTDFARGNAQKAEMLLYLNQIARERCGIVTNIFSRNSDLWKLCQETFQEWYLGDERVAASIGRETVQPGKKGFLHDEIPIVSPEEMIQLFRTLKEKGYTIGIGTGRPTIETHVPLEELKVLEWFDPNRVVTASHVLEAEEESPAHAPLSKPHPFSYVKGLLGLDTPNLDVLSYSLPIPNGDEVLVVGDSPADLLAARAMGCRFAATLTGLSGQAARSKFEEAKADYILDDVRDLLSILES</sequence>
<dbReference type="Gene3D" id="3.40.50.1000">
    <property type="entry name" value="HAD superfamily/HAD-like"/>
    <property type="match status" value="1"/>
</dbReference>
<gene>
    <name evidence="1" type="ORF">NDK47_15390</name>
</gene>
<dbReference type="SUPFAM" id="SSF56784">
    <property type="entry name" value="HAD-like"/>
    <property type="match status" value="1"/>
</dbReference>
<evidence type="ECO:0000313" key="1">
    <source>
        <dbReference type="EMBL" id="USG63560.1"/>
    </source>
</evidence>
<dbReference type="RefSeq" id="WP_251870641.1">
    <property type="nucleotide sequence ID" value="NZ_CP098755.1"/>
</dbReference>
<dbReference type="InterPro" id="IPR050155">
    <property type="entry name" value="HAD-like_hydrolase_sf"/>
</dbReference>
<name>A0ABY4W8R8_9BACL</name>
<dbReference type="InterPro" id="IPR023214">
    <property type="entry name" value="HAD_sf"/>
</dbReference>
<proteinExistence type="predicted"/>
<dbReference type="EMBL" id="CP098755">
    <property type="protein sequence ID" value="USG63560.1"/>
    <property type="molecule type" value="Genomic_DNA"/>
</dbReference>
<dbReference type="PANTHER" id="PTHR43434">
    <property type="entry name" value="PHOSPHOGLYCOLATE PHOSPHATASE"/>
    <property type="match status" value="1"/>
</dbReference>
<keyword evidence="2" id="KW-1185">Reference proteome</keyword>
<protein>
    <submittedName>
        <fullName evidence="1">HAD hydrolase-like protein</fullName>
    </submittedName>
</protein>
<dbReference type="Pfam" id="PF13242">
    <property type="entry name" value="Hydrolase_like"/>
    <property type="match status" value="1"/>
</dbReference>